<dbReference type="AlphaFoldDB" id="E1ZSF8"/>
<dbReference type="InParanoid" id="E1ZSF8"/>
<dbReference type="KEGG" id="cvr:CHLNCDRAFT_141252"/>
<gene>
    <name evidence="2" type="ORF">CHLNCDRAFT_141252</name>
</gene>
<protein>
    <submittedName>
        <fullName evidence="2">Expressed protein</fullName>
    </submittedName>
</protein>
<evidence type="ECO:0000256" key="1">
    <source>
        <dbReference type="SAM" id="MobiDB-lite"/>
    </source>
</evidence>
<dbReference type="OrthoDB" id="507118at2759"/>
<name>E1ZSF8_CHLVA</name>
<sequence>MVSQGASTGFEDFKEPYTPRGTKRAPIGDLEKLAGPPSLARTSAPAIHGASAVQRYLSRTSSGRGGMSLPTTPREPGSPRASTPRSAKLTLRIGDSEEELAAPLKTKEKWCSRVDSATLNLRPDEVDSESWRHGSFKLDDPCHTMHIQHSPTAQQGMAPFTPPAVTVSMVAAAPEAGRLPVTVSRVPREAAESLDSSGL</sequence>
<dbReference type="GeneID" id="17350739"/>
<keyword evidence="3" id="KW-1185">Reference proteome</keyword>
<accession>E1ZSF8</accession>
<dbReference type="RefSeq" id="XP_005843338.1">
    <property type="nucleotide sequence ID" value="XM_005843276.1"/>
</dbReference>
<dbReference type="EMBL" id="GL433866">
    <property type="protein sequence ID" value="EFN51236.1"/>
    <property type="molecule type" value="Genomic_DNA"/>
</dbReference>
<reference evidence="2 3" key="1">
    <citation type="journal article" date="2010" name="Plant Cell">
        <title>The Chlorella variabilis NC64A genome reveals adaptation to photosymbiosis, coevolution with viruses, and cryptic sex.</title>
        <authorList>
            <person name="Blanc G."/>
            <person name="Duncan G."/>
            <person name="Agarkova I."/>
            <person name="Borodovsky M."/>
            <person name="Gurnon J."/>
            <person name="Kuo A."/>
            <person name="Lindquist E."/>
            <person name="Lucas S."/>
            <person name="Pangilinan J."/>
            <person name="Polle J."/>
            <person name="Salamov A."/>
            <person name="Terry A."/>
            <person name="Yamada T."/>
            <person name="Dunigan D.D."/>
            <person name="Grigoriev I.V."/>
            <person name="Claverie J.M."/>
            <person name="Van Etten J.L."/>
        </authorList>
    </citation>
    <scope>NUCLEOTIDE SEQUENCE [LARGE SCALE GENOMIC DNA]</scope>
    <source>
        <strain evidence="2 3">NC64A</strain>
    </source>
</reference>
<evidence type="ECO:0000313" key="3">
    <source>
        <dbReference type="Proteomes" id="UP000008141"/>
    </source>
</evidence>
<evidence type="ECO:0000313" key="2">
    <source>
        <dbReference type="EMBL" id="EFN51236.1"/>
    </source>
</evidence>
<dbReference type="Proteomes" id="UP000008141">
    <property type="component" value="Unassembled WGS sequence"/>
</dbReference>
<proteinExistence type="predicted"/>
<feature type="region of interest" description="Disordered" evidence="1">
    <location>
        <begin position="1"/>
        <end position="94"/>
    </location>
</feature>
<organism evidence="3">
    <name type="scientific">Chlorella variabilis</name>
    <name type="common">Green alga</name>
    <dbReference type="NCBI Taxonomy" id="554065"/>
    <lineage>
        <taxon>Eukaryota</taxon>
        <taxon>Viridiplantae</taxon>
        <taxon>Chlorophyta</taxon>
        <taxon>core chlorophytes</taxon>
        <taxon>Trebouxiophyceae</taxon>
        <taxon>Chlorellales</taxon>
        <taxon>Chlorellaceae</taxon>
        <taxon>Chlorella clade</taxon>
        <taxon>Chlorella</taxon>
    </lineage>
</organism>